<name>A0A2K4WA67_9PSED</name>
<accession>A0A2K4WA67</accession>
<sequence>MKDRSHHEAMAEQLGADPAYASELLADVLREGSPAELVILLQQLALAFGAEDQTQHA</sequence>
<dbReference type="RefSeq" id="WP_168928233.1">
    <property type="nucleotide sequence ID" value="NZ_LT963408.1"/>
</dbReference>
<dbReference type="EMBL" id="LT963408">
    <property type="protein sequence ID" value="SOS32781.1"/>
    <property type="molecule type" value="Genomic_DNA"/>
</dbReference>
<organism evidence="1 2">
    <name type="scientific">Pseudomonas syringae group genomosp. 3</name>
    <dbReference type="NCBI Taxonomy" id="251701"/>
    <lineage>
        <taxon>Bacteria</taxon>
        <taxon>Pseudomonadati</taxon>
        <taxon>Pseudomonadota</taxon>
        <taxon>Gammaproteobacteria</taxon>
        <taxon>Pseudomonadales</taxon>
        <taxon>Pseudomonadaceae</taxon>
        <taxon>Pseudomonas</taxon>
    </lineage>
</organism>
<protein>
    <recommendedName>
        <fullName evidence="3">Addiction module antidote protein</fullName>
    </recommendedName>
</protein>
<evidence type="ECO:0000313" key="1">
    <source>
        <dbReference type="EMBL" id="SOS32781.1"/>
    </source>
</evidence>
<gene>
    <name evidence="1" type="ORF">CFBP6411_01421</name>
</gene>
<dbReference type="AlphaFoldDB" id="A0A2K4WA67"/>
<dbReference type="Proteomes" id="UP000238093">
    <property type="component" value="Chromosome I"/>
</dbReference>
<evidence type="ECO:0000313" key="2">
    <source>
        <dbReference type="Proteomes" id="UP000238093"/>
    </source>
</evidence>
<proteinExistence type="predicted"/>
<reference evidence="1 2" key="1">
    <citation type="submission" date="2017-11" db="EMBL/GenBank/DDBJ databases">
        <authorList>
            <person name="Han C.G."/>
        </authorList>
    </citation>
    <scope>NUCLEOTIDE SEQUENCE [LARGE SCALE GENOMIC DNA]</scope>
    <source>
        <strain evidence="1">CFBP6411</strain>
    </source>
</reference>
<evidence type="ECO:0008006" key="3">
    <source>
        <dbReference type="Google" id="ProtNLM"/>
    </source>
</evidence>